<dbReference type="RefSeq" id="WP_156714149.1">
    <property type="nucleotide sequence ID" value="NZ_WPHG01000004.1"/>
</dbReference>
<gene>
    <name evidence="3" type="ORF">GN330_18305</name>
</gene>
<organism evidence="3 4">
    <name type="scientific">Nitratireductor arenosus</name>
    <dbReference type="NCBI Taxonomy" id="2682096"/>
    <lineage>
        <taxon>Bacteria</taxon>
        <taxon>Pseudomonadati</taxon>
        <taxon>Pseudomonadota</taxon>
        <taxon>Alphaproteobacteria</taxon>
        <taxon>Hyphomicrobiales</taxon>
        <taxon>Phyllobacteriaceae</taxon>
        <taxon>Nitratireductor</taxon>
    </lineage>
</organism>
<accession>A0A844QMI9</accession>
<evidence type="ECO:0000313" key="3">
    <source>
        <dbReference type="EMBL" id="MVA99203.1"/>
    </source>
</evidence>
<name>A0A844QMI9_9HYPH</name>
<feature type="domain" description="RNA polymerase sigma-70 region 2" evidence="2">
    <location>
        <begin position="5"/>
        <end position="61"/>
    </location>
</feature>
<dbReference type="Pfam" id="PF04542">
    <property type="entry name" value="Sigma70_r2"/>
    <property type="match status" value="1"/>
</dbReference>
<dbReference type="InterPro" id="IPR013325">
    <property type="entry name" value="RNA_pol_sigma_r2"/>
</dbReference>
<dbReference type="InterPro" id="IPR007627">
    <property type="entry name" value="RNA_pol_sigma70_r2"/>
</dbReference>
<protein>
    <submittedName>
        <fullName evidence="3">Transcriptional regulator</fullName>
    </submittedName>
</protein>
<dbReference type="Gene3D" id="1.10.1740.10">
    <property type="match status" value="1"/>
</dbReference>
<feature type="region of interest" description="Disordered" evidence="1">
    <location>
        <begin position="72"/>
        <end position="95"/>
    </location>
</feature>
<evidence type="ECO:0000313" key="4">
    <source>
        <dbReference type="Proteomes" id="UP000463224"/>
    </source>
</evidence>
<reference evidence="3 4" key="1">
    <citation type="submission" date="2019-12" db="EMBL/GenBank/DDBJ databases">
        <title>Nitratireductor arenosus sp. nov., Isolated from sea sand, Jeju island, South Korea.</title>
        <authorList>
            <person name="Kim W."/>
        </authorList>
    </citation>
    <scope>NUCLEOTIDE SEQUENCE [LARGE SCALE GENOMIC DNA]</scope>
    <source>
        <strain evidence="3 4">CAU 1489</strain>
    </source>
</reference>
<dbReference type="Proteomes" id="UP000463224">
    <property type="component" value="Unassembled WGS sequence"/>
</dbReference>
<dbReference type="GO" id="GO:0003700">
    <property type="term" value="F:DNA-binding transcription factor activity"/>
    <property type="evidence" value="ECO:0007669"/>
    <property type="project" value="InterPro"/>
</dbReference>
<evidence type="ECO:0000256" key="1">
    <source>
        <dbReference type="SAM" id="MobiDB-lite"/>
    </source>
</evidence>
<dbReference type="AlphaFoldDB" id="A0A844QMI9"/>
<dbReference type="GO" id="GO:0006352">
    <property type="term" value="P:DNA-templated transcription initiation"/>
    <property type="evidence" value="ECO:0007669"/>
    <property type="project" value="InterPro"/>
</dbReference>
<dbReference type="EMBL" id="WPHG01000004">
    <property type="protein sequence ID" value="MVA99203.1"/>
    <property type="molecule type" value="Genomic_DNA"/>
</dbReference>
<evidence type="ECO:0000259" key="2">
    <source>
        <dbReference type="Pfam" id="PF04542"/>
    </source>
</evidence>
<comment type="caution">
    <text evidence="3">The sequence shown here is derived from an EMBL/GenBank/DDBJ whole genome shotgun (WGS) entry which is preliminary data.</text>
</comment>
<dbReference type="SUPFAM" id="SSF88946">
    <property type="entry name" value="Sigma2 domain of RNA polymerase sigma factors"/>
    <property type="match status" value="1"/>
</dbReference>
<keyword evidence="4" id="KW-1185">Reference proteome</keyword>
<proteinExistence type="predicted"/>
<sequence length="201" mass="22511">MDHARHDTKLLEVARRHARRPDEAEDIVQEVLLAAFAAGRIDMSKPENRRWIAGAIRKRAAFDARSAMRRKIREAQWQQQAEPAPDDAGTDTPIPSALPKSLRVVAALALSGHTRREIAYLLGLTDTAVRQRVSALRKALAQSGRRLPDGLPGLSLDLPYGRIRQGLRPYLARKNGDFASHDPDGHIFLIRRSQKSRARQP</sequence>